<keyword evidence="3" id="KW-1185">Reference proteome</keyword>
<dbReference type="GeneID" id="39869491"/>
<dbReference type="Proteomes" id="UP000219813">
    <property type="component" value="Chromosome 10"/>
</dbReference>
<sequence>MEKEKTSKNNESYKNMVDCYYLLLKKFKKKSSYVIDEFLIKENKDSDSVLTIYEDVNSDAFSFLILSMIDSNYTRINKINILNVQNANDVIRAICFYMDNIQISELLKKNIKNVRKKNVNVENKDKVNLKVKEKEKEKEEKDEKDEKNNEINNRNKCNIKSLSIFNSNIDISAIILLSKSLYDNSYAKLENLAIDCIHLNSDCLKYLSLSLCNYNNLKTLSFQYCNLNNDSIKYIIDIVIYLNSSLSNLNLCGNNFKEDGMCELFESFLLNNSLSNIDVSYNMFNLNDLFVETICKIITSETNISSIYLIGNFVENNNLSKINNAMNFNKSISILKLPHEVDDEIMKEINLKLVKKKRKKKKSNRKNV</sequence>
<dbReference type="Gene3D" id="3.80.10.10">
    <property type="entry name" value="Ribonuclease Inhibitor"/>
    <property type="match status" value="1"/>
</dbReference>
<gene>
    <name evidence="2" type="primary">PmUG01_10049100</name>
    <name evidence="2" type="ORF">PMUG01_10049100</name>
</gene>
<keyword evidence="1" id="KW-0175">Coiled coil</keyword>
<dbReference type="RefSeq" id="XP_028862264.1">
    <property type="nucleotide sequence ID" value="XM_029005702.1"/>
</dbReference>
<feature type="coiled-coil region" evidence="1">
    <location>
        <begin position="104"/>
        <end position="154"/>
    </location>
</feature>
<dbReference type="InterPro" id="IPR032675">
    <property type="entry name" value="LRR_dom_sf"/>
</dbReference>
<dbReference type="SUPFAM" id="SSF52047">
    <property type="entry name" value="RNI-like"/>
    <property type="match status" value="1"/>
</dbReference>
<dbReference type="OMA" id="LCNYNSL"/>
<evidence type="ECO:0000256" key="1">
    <source>
        <dbReference type="SAM" id="Coils"/>
    </source>
</evidence>
<reference evidence="2 3" key="1">
    <citation type="submission" date="2016-06" db="EMBL/GenBank/DDBJ databases">
        <authorList>
            <consortium name="Pathogen Informatics"/>
        </authorList>
    </citation>
    <scope>NUCLEOTIDE SEQUENCE [LARGE SCALE GENOMIC DNA]</scope>
</reference>
<evidence type="ECO:0008006" key="4">
    <source>
        <dbReference type="Google" id="ProtNLM"/>
    </source>
</evidence>
<dbReference type="KEGG" id="pmal:PMUG01_10049100"/>
<accession>A0A1D3RJU0</accession>
<name>A0A1D3RJU0_PLAMA</name>
<organism evidence="2 3">
    <name type="scientific">Plasmodium malariae</name>
    <dbReference type="NCBI Taxonomy" id="5858"/>
    <lineage>
        <taxon>Eukaryota</taxon>
        <taxon>Sar</taxon>
        <taxon>Alveolata</taxon>
        <taxon>Apicomplexa</taxon>
        <taxon>Aconoidasida</taxon>
        <taxon>Haemosporida</taxon>
        <taxon>Plasmodiidae</taxon>
        <taxon>Plasmodium</taxon>
        <taxon>Plasmodium (Plasmodium)</taxon>
    </lineage>
</organism>
<dbReference type="AlphaFoldDB" id="A0A1D3RJU0"/>
<dbReference type="OrthoDB" id="341587at2759"/>
<proteinExistence type="predicted"/>
<protein>
    <recommendedName>
        <fullName evidence="4">Leucine-rich repeat protein</fullName>
    </recommendedName>
</protein>
<evidence type="ECO:0000313" key="3">
    <source>
        <dbReference type="Proteomes" id="UP000219813"/>
    </source>
</evidence>
<dbReference type="EMBL" id="LT594631">
    <property type="protein sequence ID" value="SCN45278.1"/>
    <property type="molecule type" value="Genomic_DNA"/>
</dbReference>
<dbReference type="VEuPathDB" id="PlasmoDB:PmUG01_10049100"/>
<evidence type="ECO:0000313" key="2">
    <source>
        <dbReference type="EMBL" id="SCN45278.1"/>
    </source>
</evidence>